<feature type="compositionally biased region" description="Low complexity" evidence="1">
    <location>
        <begin position="30"/>
        <end position="43"/>
    </location>
</feature>
<evidence type="ECO:0000313" key="3">
    <source>
        <dbReference type="EMBL" id="CAK9320048.1"/>
    </source>
</evidence>
<evidence type="ECO:0000256" key="1">
    <source>
        <dbReference type="SAM" id="MobiDB-lite"/>
    </source>
</evidence>
<feature type="signal peptide" evidence="2">
    <location>
        <begin position="1"/>
        <end position="21"/>
    </location>
</feature>
<organism evidence="3 4">
    <name type="scientific">Citrullus colocynthis</name>
    <name type="common">colocynth</name>
    <dbReference type="NCBI Taxonomy" id="252529"/>
    <lineage>
        <taxon>Eukaryota</taxon>
        <taxon>Viridiplantae</taxon>
        <taxon>Streptophyta</taxon>
        <taxon>Embryophyta</taxon>
        <taxon>Tracheophyta</taxon>
        <taxon>Spermatophyta</taxon>
        <taxon>Magnoliopsida</taxon>
        <taxon>eudicotyledons</taxon>
        <taxon>Gunneridae</taxon>
        <taxon>Pentapetalae</taxon>
        <taxon>rosids</taxon>
        <taxon>fabids</taxon>
        <taxon>Cucurbitales</taxon>
        <taxon>Cucurbitaceae</taxon>
        <taxon>Benincaseae</taxon>
        <taxon>Citrullus</taxon>
    </lineage>
</organism>
<proteinExistence type="predicted"/>
<name>A0ABP0YLR9_9ROSI</name>
<evidence type="ECO:0000256" key="2">
    <source>
        <dbReference type="SAM" id="SignalP"/>
    </source>
</evidence>
<feature type="region of interest" description="Disordered" evidence="1">
    <location>
        <begin position="24"/>
        <end position="103"/>
    </location>
</feature>
<feature type="compositionally biased region" description="Basic and acidic residues" evidence="1">
    <location>
        <begin position="47"/>
        <end position="66"/>
    </location>
</feature>
<keyword evidence="2" id="KW-0732">Signal</keyword>
<protein>
    <submittedName>
        <fullName evidence="3">Uncharacterized protein</fullName>
    </submittedName>
</protein>
<dbReference type="Proteomes" id="UP001642487">
    <property type="component" value="Chromosome 4"/>
</dbReference>
<sequence length="103" mass="11461">MEINFIIIIFFLFLLATPSFSYSKGGSENGGMESASSSSSSSEVYEIDYRGPETHPSHISPPDHSHGSPWIIHHHHQHQHQFQPKQSSLKPDSYKLKGSKVGA</sequence>
<evidence type="ECO:0000313" key="4">
    <source>
        <dbReference type="Proteomes" id="UP001642487"/>
    </source>
</evidence>
<dbReference type="EMBL" id="OZ021738">
    <property type="protein sequence ID" value="CAK9320048.1"/>
    <property type="molecule type" value="Genomic_DNA"/>
</dbReference>
<gene>
    <name evidence="3" type="ORF">CITCOLO1_LOCUS12088</name>
</gene>
<reference evidence="3 4" key="1">
    <citation type="submission" date="2024-03" db="EMBL/GenBank/DDBJ databases">
        <authorList>
            <person name="Gkanogiannis A."/>
            <person name="Becerra Lopez-Lavalle L."/>
        </authorList>
    </citation>
    <scope>NUCLEOTIDE SEQUENCE [LARGE SCALE GENOMIC DNA]</scope>
</reference>
<feature type="chain" id="PRO_5046693798" evidence="2">
    <location>
        <begin position="22"/>
        <end position="103"/>
    </location>
</feature>
<keyword evidence="4" id="KW-1185">Reference proteome</keyword>
<accession>A0ABP0YLR9</accession>